<evidence type="ECO:0000313" key="2">
    <source>
        <dbReference type="Proteomes" id="UP001152795"/>
    </source>
</evidence>
<dbReference type="Proteomes" id="UP001152795">
    <property type="component" value="Unassembled WGS sequence"/>
</dbReference>
<dbReference type="OrthoDB" id="6159191at2759"/>
<proteinExistence type="predicted"/>
<dbReference type="AlphaFoldDB" id="A0A6S7KFT0"/>
<organism evidence="1 2">
    <name type="scientific">Paramuricea clavata</name>
    <name type="common">Red gorgonian</name>
    <name type="synonym">Violescent sea-whip</name>
    <dbReference type="NCBI Taxonomy" id="317549"/>
    <lineage>
        <taxon>Eukaryota</taxon>
        <taxon>Metazoa</taxon>
        <taxon>Cnidaria</taxon>
        <taxon>Anthozoa</taxon>
        <taxon>Octocorallia</taxon>
        <taxon>Malacalcyonacea</taxon>
        <taxon>Plexauridae</taxon>
        <taxon>Paramuricea</taxon>
    </lineage>
</organism>
<evidence type="ECO:0000313" key="1">
    <source>
        <dbReference type="EMBL" id="CAB4026272.1"/>
    </source>
</evidence>
<protein>
    <submittedName>
        <fullName evidence="1">Uncharacterized protein</fullName>
    </submittedName>
</protein>
<keyword evidence="2" id="KW-1185">Reference proteome</keyword>
<gene>
    <name evidence="1" type="ORF">PACLA_8A046325</name>
</gene>
<dbReference type="EMBL" id="CACRXK020014108">
    <property type="protein sequence ID" value="CAB4026272.1"/>
    <property type="molecule type" value="Genomic_DNA"/>
</dbReference>
<sequence>MNINICHFRNLPQWSAFHIDSFDPQIQPVEALEQLDCLVQGISAVWTINDTRYQHRFKVDYDKLSLSEVFKEILMPKLEANLTVLGSQTKDAKDKVHVVLSSVIITYVFTKYHVNLKCEQYETLLKCLKLPPDKEVCSEFMKSINEFDDNILRQVYGVVISGISRVFEILNKEYCYHISSHDNARHD</sequence>
<reference evidence="1" key="1">
    <citation type="submission" date="2020-04" db="EMBL/GenBank/DDBJ databases">
        <authorList>
            <person name="Alioto T."/>
            <person name="Alioto T."/>
            <person name="Gomez Garrido J."/>
        </authorList>
    </citation>
    <scope>NUCLEOTIDE SEQUENCE</scope>
    <source>
        <strain evidence="1">A484AB</strain>
    </source>
</reference>
<accession>A0A6S7KFT0</accession>
<comment type="caution">
    <text evidence="1">The sequence shown here is derived from an EMBL/GenBank/DDBJ whole genome shotgun (WGS) entry which is preliminary data.</text>
</comment>
<name>A0A6S7KFT0_PARCT</name>